<comment type="caution">
    <text evidence="1">The sequence shown here is derived from an EMBL/GenBank/DDBJ whole genome shotgun (WGS) entry which is preliminary data.</text>
</comment>
<proteinExistence type="predicted"/>
<protein>
    <submittedName>
        <fullName evidence="1">Uncharacterized protein</fullName>
    </submittedName>
</protein>
<evidence type="ECO:0000313" key="1">
    <source>
        <dbReference type="EMBL" id="PYE38098.1"/>
    </source>
</evidence>
<name>A0A2V4V6M8_9GAMM</name>
<evidence type="ECO:0000313" key="2">
    <source>
        <dbReference type="Proteomes" id="UP000247746"/>
    </source>
</evidence>
<organism evidence="1 2">
    <name type="scientific">Psychrobacter fozii</name>
    <dbReference type="NCBI Taxonomy" id="198480"/>
    <lineage>
        <taxon>Bacteria</taxon>
        <taxon>Pseudomonadati</taxon>
        <taxon>Pseudomonadota</taxon>
        <taxon>Gammaproteobacteria</taxon>
        <taxon>Moraxellales</taxon>
        <taxon>Moraxellaceae</taxon>
        <taxon>Psychrobacter</taxon>
    </lineage>
</organism>
<sequence length="209" mass="23222">MIVLSDNDIILKLAGCNLLHQFFEILEAESKDILIANNASYALPKQAKKKLKNEDAVNTVTQFVQNVGRITSVNSDLLGEIQGFKNMDGGESLLMVAAHENPDLLFATGDKRCLQSLIEHQSCEPIDKIFKSLQGRVYCLETAFMLLIENLGFEDVNQMVINRCVDDGVLRLAFGHERNIDNATDCLKSYCRELSSLLAPVTLLQMSVA</sequence>
<reference evidence="1 2" key="1">
    <citation type="submission" date="2018-06" db="EMBL/GenBank/DDBJ databases">
        <title>Genomic Encyclopedia of Type Strains, Phase III (KMG-III): the genomes of soil and plant-associated and newly described type strains.</title>
        <authorList>
            <person name="Whitman W."/>
        </authorList>
    </citation>
    <scope>NUCLEOTIDE SEQUENCE [LARGE SCALE GENOMIC DNA]</scope>
    <source>
        <strain evidence="1 2">CECT 5889</strain>
    </source>
</reference>
<accession>A0A2V4V6M8</accession>
<dbReference type="EMBL" id="QJSU01000009">
    <property type="protein sequence ID" value="PYE38098.1"/>
    <property type="molecule type" value="Genomic_DNA"/>
</dbReference>
<keyword evidence="2" id="KW-1185">Reference proteome</keyword>
<dbReference type="Proteomes" id="UP000247746">
    <property type="component" value="Unassembled WGS sequence"/>
</dbReference>
<gene>
    <name evidence="1" type="ORF">DFP82_10945</name>
</gene>
<dbReference type="OrthoDB" id="6895843at2"/>
<dbReference type="AlphaFoldDB" id="A0A2V4V6M8"/>